<dbReference type="AlphaFoldDB" id="A0AAX1PPM3"/>
<feature type="domain" description="NAD-dependent epimerase/dehydratase" evidence="3">
    <location>
        <begin position="4"/>
        <end position="240"/>
    </location>
</feature>
<comment type="pathway">
    <text evidence="1">Bacterial outer membrane biogenesis; LPS O-antigen biosynthesis.</text>
</comment>
<dbReference type="Pfam" id="PF01370">
    <property type="entry name" value="Epimerase"/>
    <property type="match status" value="1"/>
</dbReference>
<sequence>MAKILITGCFGFIGSKLFEKLLNDGHDVYGIGRSSSCSDGKQSQTSKRKKNIEIKLTELENLSLDNSTPYDYVFHFAGGASVAKAEENNYSSFNNTVSSTLELLEWSRVRHPNATIIIASSAAVYGANEDNSLLVEESVLSPISNYGRHKIIVEDLALTYNQRFNMDVRIARLFSVYGPGLKKQFLWDFCNRLSNSNGKCAIEVFGTGNEIRDWINIEDITSIISAFAFSHSSERIINVGTGKGTTVKDIAQSIIDVMAIDAKLHFNGQVRKGDPESLVANIHKMNRLGFSVNVDVNRGIQEYVRWYLDSQH</sequence>
<dbReference type="InterPro" id="IPR001509">
    <property type="entry name" value="Epimerase_deHydtase"/>
</dbReference>
<evidence type="ECO:0000256" key="2">
    <source>
        <dbReference type="ARBA" id="ARBA00007637"/>
    </source>
</evidence>
<dbReference type="RefSeq" id="WP_111587538.1">
    <property type="nucleotide sequence ID" value="NZ_CAWNWF010000001.1"/>
</dbReference>
<protein>
    <submittedName>
        <fullName evidence="4">UDP-glucose 4-epimerase</fullName>
    </submittedName>
</protein>
<dbReference type="SUPFAM" id="SSF51735">
    <property type="entry name" value="NAD(P)-binding Rossmann-fold domains"/>
    <property type="match status" value="1"/>
</dbReference>
<proteinExistence type="inferred from homology"/>
<comment type="similarity">
    <text evidence="2">Belongs to the NAD(P)-dependent epimerase/dehydratase family.</text>
</comment>
<organism evidence="4 5">
    <name type="scientific">Aeromonas salmonicida</name>
    <dbReference type="NCBI Taxonomy" id="645"/>
    <lineage>
        <taxon>Bacteria</taxon>
        <taxon>Pseudomonadati</taxon>
        <taxon>Pseudomonadota</taxon>
        <taxon>Gammaproteobacteria</taxon>
        <taxon>Aeromonadales</taxon>
        <taxon>Aeromonadaceae</taxon>
        <taxon>Aeromonas</taxon>
    </lineage>
</organism>
<evidence type="ECO:0000313" key="5">
    <source>
        <dbReference type="Proteomes" id="UP000249422"/>
    </source>
</evidence>
<evidence type="ECO:0000259" key="3">
    <source>
        <dbReference type="Pfam" id="PF01370"/>
    </source>
</evidence>
<gene>
    <name evidence="4" type="ORF">DEU50_101400</name>
</gene>
<comment type="caution">
    <text evidence="4">The sequence shown here is derived from an EMBL/GenBank/DDBJ whole genome shotgun (WGS) entry which is preliminary data.</text>
</comment>
<accession>A0AAX1PPM3</accession>
<reference evidence="4 5" key="1">
    <citation type="submission" date="2018-06" db="EMBL/GenBank/DDBJ databases">
        <title>Freshwater and sediment microbial communities from various areas in North America, analyzing microbe dynamics in response to fracking.</title>
        <authorList>
            <person name="Lamendella R."/>
        </authorList>
    </citation>
    <scope>NUCLEOTIDE SEQUENCE [LARGE SCALE GENOMIC DNA]</scope>
    <source>
        <strain evidence="4 5">17</strain>
    </source>
</reference>
<name>A0AAX1PPM3_AERSA</name>
<dbReference type="Proteomes" id="UP000249422">
    <property type="component" value="Unassembled WGS sequence"/>
</dbReference>
<dbReference type="PANTHER" id="PTHR43000">
    <property type="entry name" value="DTDP-D-GLUCOSE 4,6-DEHYDRATASE-RELATED"/>
    <property type="match status" value="1"/>
</dbReference>
<dbReference type="EMBL" id="QLLM01000001">
    <property type="protein sequence ID" value="RAJ09663.1"/>
    <property type="molecule type" value="Genomic_DNA"/>
</dbReference>
<dbReference type="InterPro" id="IPR036291">
    <property type="entry name" value="NAD(P)-bd_dom_sf"/>
</dbReference>
<evidence type="ECO:0000256" key="1">
    <source>
        <dbReference type="ARBA" id="ARBA00005125"/>
    </source>
</evidence>
<evidence type="ECO:0000313" key="4">
    <source>
        <dbReference type="EMBL" id="RAJ09663.1"/>
    </source>
</evidence>
<dbReference type="Gene3D" id="3.40.50.720">
    <property type="entry name" value="NAD(P)-binding Rossmann-like Domain"/>
    <property type="match status" value="1"/>
</dbReference>
<dbReference type="Gene3D" id="3.90.25.10">
    <property type="entry name" value="UDP-galactose 4-epimerase, domain 1"/>
    <property type="match status" value="1"/>
</dbReference>